<dbReference type="SMART" id="SM00028">
    <property type="entry name" value="TPR"/>
    <property type="match status" value="5"/>
</dbReference>
<dbReference type="OrthoDB" id="581105at2"/>
<dbReference type="CDD" id="cd15831">
    <property type="entry name" value="BTAD"/>
    <property type="match status" value="1"/>
</dbReference>
<dbReference type="PROSITE" id="PS50005">
    <property type="entry name" value="TPR"/>
    <property type="match status" value="1"/>
</dbReference>
<keyword evidence="2 4" id="KW-0238">DNA-binding</keyword>
<dbReference type="EMBL" id="FMCU01000001">
    <property type="protein sequence ID" value="SCE68359.1"/>
    <property type="molecule type" value="Genomic_DNA"/>
</dbReference>
<dbReference type="Pfam" id="PF13424">
    <property type="entry name" value="TPR_12"/>
    <property type="match status" value="1"/>
</dbReference>
<sequence length="958" mass="102919">MAQLRIAVLGPLEVERDGVTVPLGPRQAELLSVLVLALGRPVLAHRLVDLLWDAGAGDGAAATLRSHVSHLRRTLAPGRQGNAGEAVVTTVGTGAGLAYRLDLPPDQLDAHLFEEEITQGRRLLDHGDPTGFLRATELFGTALARWRGPAFANVAGRPYALSEVARLEALCRTARRGSAEALIALGRHSAAAGDLTGAVAQFPYDEGLRRLLALALYAEQRVDEAAEVCRQGAALLRARGMEAPQLQRLHTTILRREELPVATPTPVAARSTPRPLDLLPPNPPQFVGRAAELDDARRHCVAPSRNQILLVTGAAGVGKTSFAVRLAHLLAGDLPDGCLYVNLRGFDPGGAALSGDEALRLFLDVLQVPPEQIPSSQEGRAGRYRSLLSPRRMLIVLDNARDAEQVRPLLPGTPGCAVVVTSRSQLPGLVAVEGARPITLGLLTVAEARELLATRLRDGRMAAEPGSVDGIIERCARLPLALAIVAARAAAHPGFSLTALAHELAESQGSLDGFAAGDPTTDLRSVFSWSYRALGEPAARMFRLLALHPGQDISVRAAASLVALPERQARPVVAELARAQLVVERVPGRYSCHDLLRAYAAELVESKPEEVRRAARHRIVDHYLHSARAADGRLSPLRSTITPPPARLGVTPEEPADSGRALAWFAEEHQVLVRVVEMAGRHGFDRHVWQLASALTTFLSRRGYWEDLIVVQKHALAAADRAGEPAAAAQAHRDVAAAYSETGRLPSARAHLESALALLAEQADQVGQAQTLLTLSWVSEKEGDQATALGHDQVALRLFRAAGHEAGEARALNAVGWDHAVLGEHRETVRYCQRALVLQRRLGDALGEANSWDTLGYAHHHLGHHQRAARCFRRALALSRELGHRYNEAEALQHLGDNHEVLGDPVAARHCWVRALEILTQMGHPAAEQLRGRLAAGHGRTPTGGTGCQEGPLAAQKR</sequence>
<dbReference type="InterPro" id="IPR003593">
    <property type="entry name" value="AAA+_ATPase"/>
</dbReference>
<dbReference type="SMART" id="SM00382">
    <property type="entry name" value="AAA"/>
    <property type="match status" value="1"/>
</dbReference>
<dbReference type="SMART" id="SM01043">
    <property type="entry name" value="BTAD"/>
    <property type="match status" value="1"/>
</dbReference>
<name>A0A1C4U9R7_9ACTN</name>
<evidence type="ECO:0000313" key="7">
    <source>
        <dbReference type="EMBL" id="SCE68359.1"/>
    </source>
</evidence>
<dbReference type="SUPFAM" id="SSF46894">
    <property type="entry name" value="C-terminal effector domain of the bipartite response regulators"/>
    <property type="match status" value="1"/>
</dbReference>
<gene>
    <name evidence="7" type="ORF">GA0070216_101345</name>
</gene>
<protein>
    <submittedName>
        <fullName evidence="7">DNA-binding transcriptional activator of the SARP family</fullName>
    </submittedName>
</protein>
<dbReference type="GO" id="GO:0000160">
    <property type="term" value="P:phosphorelay signal transduction system"/>
    <property type="evidence" value="ECO:0007669"/>
    <property type="project" value="InterPro"/>
</dbReference>
<dbReference type="SUPFAM" id="SSF48452">
    <property type="entry name" value="TPR-like"/>
    <property type="match status" value="3"/>
</dbReference>
<dbReference type="Pfam" id="PF03704">
    <property type="entry name" value="BTAD"/>
    <property type="match status" value="1"/>
</dbReference>
<feature type="repeat" description="TPR" evidence="3">
    <location>
        <begin position="849"/>
        <end position="882"/>
    </location>
</feature>
<dbReference type="InterPro" id="IPR016032">
    <property type="entry name" value="Sig_transdc_resp-reg_C-effctor"/>
</dbReference>
<dbReference type="PANTHER" id="PTHR47691:SF3">
    <property type="entry name" value="HTH-TYPE TRANSCRIPTIONAL REGULATOR RV0890C-RELATED"/>
    <property type="match status" value="1"/>
</dbReference>
<dbReference type="GO" id="GO:0043531">
    <property type="term" value="F:ADP binding"/>
    <property type="evidence" value="ECO:0007669"/>
    <property type="project" value="InterPro"/>
</dbReference>
<dbReference type="InterPro" id="IPR001867">
    <property type="entry name" value="OmpR/PhoB-type_DNA-bd"/>
</dbReference>
<dbReference type="GO" id="GO:0003677">
    <property type="term" value="F:DNA binding"/>
    <property type="evidence" value="ECO:0007669"/>
    <property type="project" value="UniProtKB-UniRule"/>
</dbReference>
<evidence type="ECO:0000256" key="3">
    <source>
        <dbReference type="PROSITE-ProRule" id="PRU00339"/>
    </source>
</evidence>
<dbReference type="InterPro" id="IPR011990">
    <property type="entry name" value="TPR-like_helical_dom_sf"/>
</dbReference>
<dbReference type="GO" id="GO:0006355">
    <property type="term" value="P:regulation of DNA-templated transcription"/>
    <property type="evidence" value="ECO:0007669"/>
    <property type="project" value="InterPro"/>
</dbReference>
<dbReference type="RefSeq" id="WP_091237549.1">
    <property type="nucleotide sequence ID" value="NZ_FMCU01000001.1"/>
</dbReference>
<dbReference type="InterPro" id="IPR019734">
    <property type="entry name" value="TPR_rpt"/>
</dbReference>
<dbReference type="PROSITE" id="PS51755">
    <property type="entry name" value="OMPR_PHOB"/>
    <property type="match status" value="1"/>
</dbReference>
<dbReference type="InterPro" id="IPR005158">
    <property type="entry name" value="BTAD"/>
</dbReference>
<evidence type="ECO:0000313" key="8">
    <source>
        <dbReference type="Proteomes" id="UP000198797"/>
    </source>
</evidence>
<proteinExistence type="inferred from homology"/>
<comment type="similarity">
    <text evidence="1">Belongs to the AfsR/DnrI/RedD regulatory family.</text>
</comment>
<dbReference type="InterPro" id="IPR027417">
    <property type="entry name" value="P-loop_NTPase"/>
</dbReference>
<dbReference type="Pfam" id="PF00486">
    <property type="entry name" value="Trans_reg_C"/>
    <property type="match status" value="1"/>
</dbReference>
<evidence type="ECO:0000256" key="5">
    <source>
        <dbReference type="SAM" id="MobiDB-lite"/>
    </source>
</evidence>
<dbReference type="PRINTS" id="PR00364">
    <property type="entry name" value="DISEASERSIST"/>
</dbReference>
<keyword evidence="8" id="KW-1185">Reference proteome</keyword>
<evidence type="ECO:0000256" key="4">
    <source>
        <dbReference type="PROSITE-ProRule" id="PRU01091"/>
    </source>
</evidence>
<reference evidence="8" key="1">
    <citation type="submission" date="2016-06" db="EMBL/GenBank/DDBJ databases">
        <authorList>
            <person name="Varghese N."/>
            <person name="Submissions Spin"/>
        </authorList>
    </citation>
    <scope>NUCLEOTIDE SEQUENCE [LARGE SCALE GENOMIC DNA]</scope>
    <source>
        <strain evidence="8">DSM 44100</strain>
    </source>
</reference>
<dbReference type="Gene3D" id="1.25.40.10">
    <property type="entry name" value="Tetratricopeptide repeat domain"/>
    <property type="match status" value="2"/>
</dbReference>
<dbReference type="Gene3D" id="1.10.10.10">
    <property type="entry name" value="Winged helix-like DNA-binding domain superfamily/Winged helix DNA-binding domain"/>
    <property type="match status" value="1"/>
</dbReference>
<evidence type="ECO:0000256" key="1">
    <source>
        <dbReference type="ARBA" id="ARBA00005820"/>
    </source>
</evidence>
<evidence type="ECO:0000256" key="2">
    <source>
        <dbReference type="ARBA" id="ARBA00023125"/>
    </source>
</evidence>
<evidence type="ECO:0000259" key="6">
    <source>
        <dbReference type="PROSITE" id="PS51755"/>
    </source>
</evidence>
<dbReference type="InterPro" id="IPR036388">
    <property type="entry name" value="WH-like_DNA-bd_sf"/>
</dbReference>
<dbReference type="AlphaFoldDB" id="A0A1C4U9R7"/>
<dbReference type="STRING" id="121616.GA0070216_101345"/>
<dbReference type="Proteomes" id="UP000198797">
    <property type="component" value="Unassembled WGS sequence"/>
</dbReference>
<feature type="DNA-binding region" description="OmpR/PhoB-type" evidence="4">
    <location>
        <begin position="1"/>
        <end position="103"/>
    </location>
</feature>
<dbReference type="SMART" id="SM00862">
    <property type="entry name" value="Trans_reg_C"/>
    <property type="match status" value="1"/>
</dbReference>
<dbReference type="Gene3D" id="3.40.50.300">
    <property type="entry name" value="P-loop containing nucleotide triphosphate hydrolases"/>
    <property type="match status" value="1"/>
</dbReference>
<feature type="region of interest" description="Disordered" evidence="5">
    <location>
        <begin position="936"/>
        <end position="958"/>
    </location>
</feature>
<accession>A0A1C4U9R7</accession>
<feature type="domain" description="OmpR/PhoB-type" evidence="6">
    <location>
        <begin position="1"/>
        <end position="103"/>
    </location>
</feature>
<dbReference type="SUPFAM" id="SSF52540">
    <property type="entry name" value="P-loop containing nucleoside triphosphate hydrolases"/>
    <property type="match status" value="1"/>
</dbReference>
<keyword evidence="3" id="KW-0802">TPR repeat</keyword>
<dbReference type="PANTHER" id="PTHR47691">
    <property type="entry name" value="REGULATOR-RELATED"/>
    <property type="match status" value="1"/>
</dbReference>
<organism evidence="7 8">
    <name type="scientific">Micromonospora matsumotoense</name>
    <dbReference type="NCBI Taxonomy" id="121616"/>
    <lineage>
        <taxon>Bacteria</taxon>
        <taxon>Bacillati</taxon>
        <taxon>Actinomycetota</taxon>
        <taxon>Actinomycetes</taxon>
        <taxon>Micromonosporales</taxon>
        <taxon>Micromonosporaceae</taxon>
        <taxon>Micromonospora</taxon>
    </lineage>
</organism>